<organism evidence="1 2">
    <name type="scientific">Zosterops borbonicus</name>
    <dbReference type="NCBI Taxonomy" id="364589"/>
    <lineage>
        <taxon>Eukaryota</taxon>
        <taxon>Metazoa</taxon>
        <taxon>Chordata</taxon>
        <taxon>Craniata</taxon>
        <taxon>Vertebrata</taxon>
        <taxon>Euteleostomi</taxon>
        <taxon>Archelosauria</taxon>
        <taxon>Archosauria</taxon>
        <taxon>Dinosauria</taxon>
        <taxon>Saurischia</taxon>
        <taxon>Theropoda</taxon>
        <taxon>Coelurosauria</taxon>
        <taxon>Aves</taxon>
        <taxon>Neognathae</taxon>
        <taxon>Neoaves</taxon>
        <taxon>Telluraves</taxon>
        <taxon>Australaves</taxon>
        <taxon>Passeriformes</taxon>
        <taxon>Sylvioidea</taxon>
        <taxon>Zosteropidae</taxon>
        <taxon>Zosterops</taxon>
    </lineage>
</organism>
<dbReference type="EMBL" id="SWJQ01000080">
    <property type="protein sequence ID" value="TRZ23231.1"/>
    <property type="molecule type" value="Genomic_DNA"/>
</dbReference>
<accession>A0A8K1GSW2</accession>
<proteinExistence type="predicted"/>
<gene>
    <name evidence="1" type="ORF">HGM15179_003867</name>
</gene>
<dbReference type="AlphaFoldDB" id="A0A8K1GSW2"/>
<evidence type="ECO:0000313" key="1">
    <source>
        <dbReference type="EMBL" id="TRZ23231.1"/>
    </source>
</evidence>
<protein>
    <submittedName>
        <fullName evidence="1">Uncharacterized protein</fullName>
    </submittedName>
</protein>
<evidence type="ECO:0000313" key="2">
    <source>
        <dbReference type="Proteomes" id="UP000796761"/>
    </source>
</evidence>
<reference evidence="1" key="1">
    <citation type="submission" date="2019-04" db="EMBL/GenBank/DDBJ databases">
        <title>Genome assembly of Zosterops borbonicus 15179.</title>
        <authorList>
            <person name="Leroy T."/>
            <person name="Anselmetti Y."/>
            <person name="Tilak M.-K."/>
            <person name="Nabholz B."/>
        </authorList>
    </citation>
    <scope>NUCLEOTIDE SEQUENCE</scope>
    <source>
        <strain evidence="1">HGM_15179</strain>
        <tissue evidence="1">Muscle</tissue>
    </source>
</reference>
<keyword evidence="2" id="KW-1185">Reference proteome</keyword>
<name>A0A8K1GSW2_9PASS</name>
<comment type="caution">
    <text evidence="1">The sequence shown here is derived from an EMBL/GenBank/DDBJ whole genome shotgun (WGS) entry which is preliminary data.</text>
</comment>
<sequence length="168" mass="19060">MDLGSLLETLMGLVEMGDTDMCWKLWIHGFTSPRLRTWLKSAATADFEENNLLCNPLPSTAGADSPSQMRAQFRGLAEFHLVILKVNIGGWHAIWTILGASEERNKNIYTLKKNPNPSKLLRIKLQNTRKAEKFAAFLPISWQMRLGPVLHIEPFLYIEPFSRTHIGA</sequence>
<dbReference type="Proteomes" id="UP000796761">
    <property type="component" value="Unassembled WGS sequence"/>
</dbReference>